<dbReference type="PRINTS" id="PR00038">
    <property type="entry name" value="HTHLUXR"/>
</dbReference>
<accession>A0A7Z0WLG5</accession>
<evidence type="ECO:0000313" key="6">
    <source>
        <dbReference type="Proteomes" id="UP000185696"/>
    </source>
</evidence>
<evidence type="ECO:0000256" key="2">
    <source>
        <dbReference type="ARBA" id="ARBA00023125"/>
    </source>
</evidence>
<evidence type="ECO:0000259" key="4">
    <source>
        <dbReference type="PROSITE" id="PS50043"/>
    </source>
</evidence>
<dbReference type="AlphaFoldDB" id="A0A7Z0WLG5"/>
<dbReference type="PANTHER" id="PTHR44688">
    <property type="entry name" value="DNA-BINDING TRANSCRIPTIONAL ACTIVATOR DEVR_DOSR"/>
    <property type="match status" value="1"/>
</dbReference>
<dbReference type="OrthoDB" id="4309410at2"/>
<keyword evidence="3" id="KW-0804">Transcription</keyword>
<dbReference type="PANTHER" id="PTHR44688:SF16">
    <property type="entry name" value="DNA-BINDING TRANSCRIPTIONAL ACTIVATOR DEVR_DOSR"/>
    <property type="match status" value="1"/>
</dbReference>
<dbReference type="EMBL" id="MSIF01000008">
    <property type="protein sequence ID" value="OLF09763.1"/>
    <property type="molecule type" value="Genomic_DNA"/>
</dbReference>
<evidence type="ECO:0000256" key="1">
    <source>
        <dbReference type="ARBA" id="ARBA00023015"/>
    </source>
</evidence>
<evidence type="ECO:0000313" key="5">
    <source>
        <dbReference type="EMBL" id="OLF09763.1"/>
    </source>
</evidence>
<organism evidence="5 6">
    <name type="scientific">Actinophytocola xinjiangensis</name>
    <dbReference type="NCBI Taxonomy" id="485602"/>
    <lineage>
        <taxon>Bacteria</taxon>
        <taxon>Bacillati</taxon>
        <taxon>Actinomycetota</taxon>
        <taxon>Actinomycetes</taxon>
        <taxon>Pseudonocardiales</taxon>
        <taxon>Pseudonocardiaceae</taxon>
    </lineage>
</organism>
<dbReference type="InterPro" id="IPR000792">
    <property type="entry name" value="Tscrpt_reg_LuxR_C"/>
</dbReference>
<keyword evidence="6" id="KW-1185">Reference proteome</keyword>
<dbReference type="SMART" id="SM00421">
    <property type="entry name" value="HTH_LUXR"/>
    <property type="match status" value="1"/>
</dbReference>
<dbReference type="Gene3D" id="3.40.50.2300">
    <property type="match status" value="1"/>
</dbReference>
<sequence length="207" mass="21971">MEQHVRVAVHAGDDLSLTGLTSYLAHRPDITVVPACDRARADVVVMALPGLTADAVTCLREAADASPVPVVLILDHLGDADALTVAECRIVAVLARATVTGDRVLRSVLAAAAGGGLMPPNLVAELLEHVRRLRAELAAPLSESGRLTAREIDVLRLMADGLDTAEIASMLSYSERAIKNVFYGITGRLGLRNRPHAVAYALRRGMI</sequence>
<dbReference type="Proteomes" id="UP000185696">
    <property type="component" value="Unassembled WGS sequence"/>
</dbReference>
<reference evidence="5 6" key="1">
    <citation type="submission" date="2016-12" db="EMBL/GenBank/DDBJ databases">
        <title>The draft genome sequence of Actinophytocola xinjiangensis.</title>
        <authorList>
            <person name="Wang W."/>
            <person name="Yuan L."/>
        </authorList>
    </citation>
    <scope>NUCLEOTIDE SEQUENCE [LARGE SCALE GENOMIC DNA]</scope>
    <source>
        <strain evidence="5 6">CGMCC 4.4663</strain>
    </source>
</reference>
<dbReference type="PROSITE" id="PS50043">
    <property type="entry name" value="HTH_LUXR_2"/>
    <property type="match status" value="1"/>
</dbReference>
<dbReference type="GO" id="GO:0006355">
    <property type="term" value="P:regulation of DNA-templated transcription"/>
    <property type="evidence" value="ECO:0007669"/>
    <property type="project" value="InterPro"/>
</dbReference>
<evidence type="ECO:0000256" key="3">
    <source>
        <dbReference type="ARBA" id="ARBA00023163"/>
    </source>
</evidence>
<name>A0A7Z0WLG5_9PSEU</name>
<keyword evidence="1" id="KW-0805">Transcription regulation</keyword>
<comment type="caution">
    <text evidence="5">The sequence shown here is derived from an EMBL/GenBank/DDBJ whole genome shotgun (WGS) entry which is preliminary data.</text>
</comment>
<dbReference type="GO" id="GO:0003677">
    <property type="term" value="F:DNA binding"/>
    <property type="evidence" value="ECO:0007669"/>
    <property type="project" value="UniProtKB-KW"/>
</dbReference>
<feature type="domain" description="HTH luxR-type" evidence="4">
    <location>
        <begin position="140"/>
        <end position="205"/>
    </location>
</feature>
<dbReference type="CDD" id="cd06170">
    <property type="entry name" value="LuxR_C_like"/>
    <property type="match status" value="1"/>
</dbReference>
<dbReference type="Pfam" id="PF00196">
    <property type="entry name" value="GerE"/>
    <property type="match status" value="1"/>
</dbReference>
<dbReference type="SUPFAM" id="SSF46894">
    <property type="entry name" value="C-terminal effector domain of the bipartite response regulators"/>
    <property type="match status" value="1"/>
</dbReference>
<protein>
    <submittedName>
        <fullName evidence="5">Helix-turn-helix transcriptional regulator</fullName>
    </submittedName>
</protein>
<dbReference type="RefSeq" id="WP_075134154.1">
    <property type="nucleotide sequence ID" value="NZ_MSIF01000008.1"/>
</dbReference>
<keyword evidence="2" id="KW-0238">DNA-binding</keyword>
<proteinExistence type="predicted"/>
<dbReference type="InterPro" id="IPR016032">
    <property type="entry name" value="Sig_transdc_resp-reg_C-effctor"/>
</dbReference>
<gene>
    <name evidence="5" type="ORF">BLA60_18460</name>
</gene>